<accession>A0A1V4I2E4</accession>
<dbReference type="InterPro" id="IPR011104">
    <property type="entry name" value="Hpr_kin/Pase_C"/>
</dbReference>
<name>A0A1V4I2E4_NITVU</name>
<dbReference type="GO" id="GO:0005524">
    <property type="term" value="F:ATP binding"/>
    <property type="evidence" value="ECO:0007669"/>
    <property type="project" value="InterPro"/>
</dbReference>
<dbReference type="OrthoDB" id="8326226at2"/>
<dbReference type="InterPro" id="IPR027417">
    <property type="entry name" value="P-loop_NTPase"/>
</dbReference>
<dbReference type="Pfam" id="PF07475">
    <property type="entry name" value="Hpr_kinase_C"/>
    <property type="match status" value="1"/>
</dbReference>
<dbReference type="Proteomes" id="UP000189940">
    <property type="component" value="Unassembled WGS sequence"/>
</dbReference>
<keyword evidence="3" id="KW-0808">Transferase</keyword>
<keyword evidence="4" id="KW-1185">Reference proteome</keyword>
<evidence type="ECO:0000256" key="1">
    <source>
        <dbReference type="SAM" id="MobiDB-lite"/>
    </source>
</evidence>
<dbReference type="Gene3D" id="3.40.50.300">
    <property type="entry name" value="P-loop containing nucleotide triphosphate hydrolases"/>
    <property type="match status" value="1"/>
</dbReference>
<evidence type="ECO:0000313" key="4">
    <source>
        <dbReference type="Proteomes" id="UP000189940"/>
    </source>
</evidence>
<dbReference type="GO" id="GO:0006109">
    <property type="term" value="P:regulation of carbohydrate metabolic process"/>
    <property type="evidence" value="ECO:0007669"/>
    <property type="project" value="InterPro"/>
</dbReference>
<dbReference type="EMBL" id="MWPQ01000005">
    <property type="protein sequence ID" value="OPH84285.1"/>
    <property type="molecule type" value="Genomic_DNA"/>
</dbReference>
<proteinExistence type="predicted"/>
<evidence type="ECO:0000259" key="2">
    <source>
        <dbReference type="Pfam" id="PF07475"/>
    </source>
</evidence>
<reference evidence="3 4" key="1">
    <citation type="submission" date="2017-02" db="EMBL/GenBank/DDBJ databases">
        <title>Genome sequence of the nitrite-oxidizing bacterium Nitrobacter vulgaris strain Ab1.</title>
        <authorList>
            <person name="Mellbye B.L."/>
            <person name="Davis E.W."/>
            <person name="Spieck E."/>
            <person name="Chang J.H."/>
            <person name="Bottomley P.J."/>
            <person name="Sayavedra-Soto L.A."/>
        </authorList>
    </citation>
    <scope>NUCLEOTIDE SEQUENCE [LARGE SCALE GENOMIC DNA]</scope>
    <source>
        <strain evidence="3 4">Ab1</strain>
    </source>
</reference>
<protein>
    <submittedName>
        <fullName evidence="3">Serine kinase</fullName>
    </submittedName>
</protein>
<sequence length="175" mass="18235">MIASSGPTIHGSAVLVGDRAVLIRGPSGAGKSRLAFDLILAGRSRQLPVTTLVGDDRLFVTPLHDGLLVRPAPELEGMIEIRGFGIRRCAFIAEAQVGLVIDLEAPDAERLPPPKALRTTILGVDLARIPVAATFSPLPIAIAALTTIPGCSDTRSTTDCPGESGNHISPTTAME</sequence>
<evidence type="ECO:0000313" key="3">
    <source>
        <dbReference type="EMBL" id="OPH84285.1"/>
    </source>
</evidence>
<dbReference type="CDD" id="cd01918">
    <property type="entry name" value="HprK_C"/>
    <property type="match status" value="1"/>
</dbReference>
<dbReference type="RefSeq" id="WP_079445422.1">
    <property type="nucleotide sequence ID" value="NZ_JAVDPZ010000006.1"/>
</dbReference>
<dbReference type="GO" id="GO:0000155">
    <property type="term" value="F:phosphorelay sensor kinase activity"/>
    <property type="evidence" value="ECO:0007669"/>
    <property type="project" value="InterPro"/>
</dbReference>
<dbReference type="SUPFAM" id="SSF53795">
    <property type="entry name" value="PEP carboxykinase-like"/>
    <property type="match status" value="1"/>
</dbReference>
<organism evidence="3 4">
    <name type="scientific">Nitrobacter vulgaris</name>
    <dbReference type="NCBI Taxonomy" id="29421"/>
    <lineage>
        <taxon>Bacteria</taxon>
        <taxon>Pseudomonadati</taxon>
        <taxon>Pseudomonadota</taxon>
        <taxon>Alphaproteobacteria</taxon>
        <taxon>Hyphomicrobiales</taxon>
        <taxon>Nitrobacteraceae</taxon>
        <taxon>Nitrobacter</taxon>
    </lineage>
</organism>
<feature type="region of interest" description="Disordered" evidence="1">
    <location>
        <begin position="154"/>
        <end position="175"/>
    </location>
</feature>
<dbReference type="AlphaFoldDB" id="A0A1V4I2E4"/>
<keyword evidence="3" id="KW-0418">Kinase</keyword>
<comment type="caution">
    <text evidence="3">The sequence shown here is derived from an EMBL/GenBank/DDBJ whole genome shotgun (WGS) entry which is preliminary data.</text>
</comment>
<gene>
    <name evidence="3" type="ORF">B2M20_01920</name>
</gene>
<feature type="domain" description="HPr kinase/phosphorylase C-terminal" evidence="2">
    <location>
        <begin position="8"/>
        <end position="105"/>
    </location>
</feature>
<feature type="compositionally biased region" description="Polar residues" evidence="1">
    <location>
        <begin position="166"/>
        <end position="175"/>
    </location>
</feature>
<dbReference type="STRING" id="29421.B2M20_01920"/>